<reference evidence="3 4" key="1">
    <citation type="journal article" date="2023" name="BMC Biol.">
        <title>The compact genome of the sponge Oopsacas minuta (Hexactinellida) is lacking key metazoan core genes.</title>
        <authorList>
            <person name="Santini S."/>
            <person name="Schenkelaars Q."/>
            <person name="Jourda C."/>
            <person name="Duchesne M."/>
            <person name="Belahbib H."/>
            <person name="Rocher C."/>
            <person name="Selva M."/>
            <person name="Riesgo A."/>
            <person name="Vervoort M."/>
            <person name="Leys S.P."/>
            <person name="Kodjabachian L."/>
            <person name="Le Bivic A."/>
            <person name="Borchiellini C."/>
            <person name="Claverie J.M."/>
            <person name="Renard E."/>
        </authorList>
    </citation>
    <scope>NUCLEOTIDE SEQUENCE [LARGE SCALE GENOMIC DNA]</scope>
    <source>
        <strain evidence="3">SPO-2</strain>
    </source>
</reference>
<dbReference type="Gene3D" id="2.30.29.30">
    <property type="entry name" value="Pleckstrin-homology domain (PH domain)/Phosphotyrosine-binding domain (PTB)"/>
    <property type="match status" value="1"/>
</dbReference>
<evidence type="ECO:0000259" key="1">
    <source>
        <dbReference type="PROSITE" id="PS50003"/>
    </source>
</evidence>
<dbReference type="Pfam" id="PF00621">
    <property type="entry name" value="RhoGEF"/>
    <property type="match status" value="1"/>
</dbReference>
<dbReference type="AlphaFoldDB" id="A0AAV7KAW2"/>
<dbReference type="GO" id="GO:0005085">
    <property type="term" value="F:guanyl-nucleotide exchange factor activity"/>
    <property type="evidence" value="ECO:0007669"/>
    <property type="project" value="InterPro"/>
</dbReference>
<keyword evidence="4" id="KW-1185">Reference proteome</keyword>
<evidence type="ECO:0000313" key="4">
    <source>
        <dbReference type="Proteomes" id="UP001165289"/>
    </source>
</evidence>
<evidence type="ECO:0000259" key="2">
    <source>
        <dbReference type="PROSITE" id="PS50010"/>
    </source>
</evidence>
<sequence>MANIRHTISGSESISDTLASSLYKEKDILMSPQDENVNVSLNGEPNLWRLSLSKDSSRRRRNALFSISKFKQAFSKIELGESNEISIQSSTSISKMKENIETSNNCENTESIKDTFEKNDNDDTLQTNNIPGEEQSQKDTIVNALHWTDWISEEQLKGLTKQQLKQQEALWEFITRESEFISNLKIILSLFATRLDRLKHLDMLGNVHPENIFGGIKEIYQSHLSFWKECLHKCLRYAQNNKLPLSEQTFIETFPNEIESRFEVYLTHCLFATKYQEQILNAQKDDSFKEYLKWCQNQECSNHRSLADFLIQPLQHIMRYTLLLKAIRSHSTSEESKNKLTQLLEMLEAFLRHINSKVREQEEIEIVQQINEKLNCSSFLETTSPDEKFLSKYFKFDLLAPMPGLPFSMARILLKHSKLKMRDLTPLGLKTCFITHRHETYAKFNSVYVYLFTDIIILIRHNKIKLFDMIKHPILLGDIRLENHSPNQFYLISQSEFNMPTEILCFKASTQEIIESWMRAIKNASEKYTQAKHEFVNQGQFMQQIVDGKQMSLSTSYLSSSSSSTIESDFNSGFEEVNDKNTIDITSETGDIETQHHNRNIIQAITTETKDSAEISNNVTKEKYLDDSETKNYRRYLYRKGLVLRRKSINNHLLEEDYVGVMPQSLLVKT</sequence>
<dbReference type="Proteomes" id="UP001165289">
    <property type="component" value="Unassembled WGS sequence"/>
</dbReference>
<dbReference type="SMART" id="SM00325">
    <property type="entry name" value="RhoGEF"/>
    <property type="match status" value="1"/>
</dbReference>
<dbReference type="PROSITE" id="PS50003">
    <property type="entry name" value="PH_DOMAIN"/>
    <property type="match status" value="1"/>
</dbReference>
<dbReference type="EMBL" id="JAKMXF010000111">
    <property type="protein sequence ID" value="KAI6657744.1"/>
    <property type="molecule type" value="Genomic_DNA"/>
</dbReference>
<comment type="caution">
    <text evidence="3">The sequence shown here is derived from an EMBL/GenBank/DDBJ whole genome shotgun (WGS) entry which is preliminary data.</text>
</comment>
<dbReference type="InterPro" id="IPR000219">
    <property type="entry name" value="DH_dom"/>
</dbReference>
<organism evidence="3 4">
    <name type="scientific">Oopsacas minuta</name>
    <dbReference type="NCBI Taxonomy" id="111878"/>
    <lineage>
        <taxon>Eukaryota</taxon>
        <taxon>Metazoa</taxon>
        <taxon>Porifera</taxon>
        <taxon>Hexactinellida</taxon>
        <taxon>Hexasterophora</taxon>
        <taxon>Lyssacinosida</taxon>
        <taxon>Leucopsacidae</taxon>
        <taxon>Oopsacas</taxon>
    </lineage>
</organism>
<accession>A0AAV7KAW2</accession>
<dbReference type="InterPro" id="IPR011993">
    <property type="entry name" value="PH-like_dom_sf"/>
</dbReference>
<dbReference type="SUPFAM" id="SSF50729">
    <property type="entry name" value="PH domain-like"/>
    <property type="match status" value="1"/>
</dbReference>
<proteinExistence type="predicted"/>
<gene>
    <name evidence="3" type="ORF">LOD99_488</name>
</gene>
<dbReference type="InterPro" id="IPR001849">
    <property type="entry name" value="PH_domain"/>
</dbReference>
<dbReference type="PANTHER" id="PTHR13217">
    <property type="entry name" value="PLECKSTRIN HOMOLOGY DOMAIN-CONTAINING FAMILY G MEMBER 7"/>
    <property type="match status" value="1"/>
</dbReference>
<dbReference type="InterPro" id="IPR040181">
    <property type="entry name" value="PKHG5/7"/>
</dbReference>
<dbReference type="PANTHER" id="PTHR13217:SF11">
    <property type="entry name" value="PLECKSTRIN HOMOLOGY DOMAIN-CONTAINING FAMILY G MEMBER 5"/>
    <property type="match status" value="1"/>
</dbReference>
<dbReference type="PROSITE" id="PS50010">
    <property type="entry name" value="DH_2"/>
    <property type="match status" value="1"/>
</dbReference>
<dbReference type="InterPro" id="IPR035899">
    <property type="entry name" value="DBL_dom_sf"/>
</dbReference>
<dbReference type="Gene3D" id="1.20.900.10">
    <property type="entry name" value="Dbl homology (DH) domain"/>
    <property type="match status" value="1"/>
</dbReference>
<name>A0AAV7KAW2_9METZ</name>
<feature type="domain" description="DH" evidence="2">
    <location>
        <begin position="165"/>
        <end position="357"/>
    </location>
</feature>
<dbReference type="SUPFAM" id="SSF48065">
    <property type="entry name" value="DBL homology domain (DH-domain)"/>
    <property type="match status" value="1"/>
</dbReference>
<evidence type="ECO:0000313" key="3">
    <source>
        <dbReference type="EMBL" id="KAI6657744.1"/>
    </source>
</evidence>
<feature type="domain" description="PH" evidence="1">
    <location>
        <begin position="427"/>
        <end position="526"/>
    </location>
</feature>
<dbReference type="SMART" id="SM00233">
    <property type="entry name" value="PH"/>
    <property type="match status" value="1"/>
</dbReference>
<dbReference type="GO" id="GO:0007266">
    <property type="term" value="P:Rho protein signal transduction"/>
    <property type="evidence" value="ECO:0007669"/>
    <property type="project" value="TreeGrafter"/>
</dbReference>
<protein>
    <submittedName>
        <fullName evidence="3">Pleckstrin homology domain-containing family G member 5</fullName>
    </submittedName>
</protein>